<organism evidence="2 3">
    <name type="scientific">Chryseobacterium pennae</name>
    <dbReference type="NCBI Taxonomy" id="2258962"/>
    <lineage>
        <taxon>Bacteria</taxon>
        <taxon>Pseudomonadati</taxon>
        <taxon>Bacteroidota</taxon>
        <taxon>Flavobacteriia</taxon>
        <taxon>Flavobacteriales</taxon>
        <taxon>Weeksellaceae</taxon>
        <taxon>Chryseobacterium group</taxon>
        <taxon>Chryseobacterium</taxon>
    </lineage>
</organism>
<keyword evidence="3" id="KW-1185">Reference proteome</keyword>
<feature type="signal peptide" evidence="1">
    <location>
        <begin position="1"/>
        <end position="28"/>
    </location>
</feature>
<name>A0A3D9C214_9FLAO</name>
<protein>
    <submittedName>
        <fullName evidence="2">Uncharacterized protein</fullName>
    </submittedName>
</protein>
<reference evidence="3" key="1">
    <citation type="submission" date="2018-06" db="EMBL/GenBank/DDBJ databases">
        <authorList>
            <person name="Lum Nde A."/>
            <person name="Hugo C."/>
        </authorList>
    </citation>
    <scope>NUCLEOTIDE SEQUENCE [LARGE SCALE GENOMIC DNA]</scope>
    <source>
        <strain evidence="3">1_F178</strain>
    </source>
</reference>
<comment type="caution">
    <text evidence="2">The sequence shown here is derived from an EMBL/GenBank/DDBJ whole genome shotgun (WGS) entry which is preliminary data.</text>
</comment>
<proteinExistence type="predicted"/>
<keyword evidence="1" id="KW-0732">Signal</keyword>
<sequence length="301" mass="35075">MKNYSNMDKIYRSLFLIGIFSISPFMSAQQKTPNPAQKFSTIKIDDISKENLIIPTYETLASYAKKKQPVNGTFYKLGHDKDNNKHIAELRDKADNPIPLTTYEFKDGIISLILTGKKDTQKYYTRTTENTGYTQQFSDSFKTQVDFYKNGSIHTIKHFGYGVKASGYPRGIWYAYAEDGTLQQKVDHDSHFRMTFYDLLTIADSYGSPFIGIDRAFNDIHSYWYISLSPHPEDRTTKERTLLVDDKTGQIIYSIVDGQKKYLKTKAYDKLNLSKESLEWLQENDKYYIPDDEFYKLFRGY</sequence>
<evidence type="ECO:0000256" key="1">
    <source>
        <dbReference type="SAM" id="SignalP"/>
    </source>
</evidence>
<evidence type="ECO:0000313" key="3">
    <source>
        <dbReference type="Proteomes" id="UP000256686"/>
    </source>
</evidence>
<evidence type="ECO:0000313" key="2">
    <source>
        <dbReference type="EMBL" id="REC59913.1"/>
    </source>
</evidence>
<accession>A0A3D9C214</accession>
<dbReference type="EMBL" id="QNVT01000031">
    <property type="protein sequence ID" value="REC59913.1"/>
    <property type="molecule type" value="Genomic_DNA"/>
</dbReference>
<feature type="chain" id="PRO_5017647951" evidence="1">
    <location>
        <begin position="29"/>
        <end position="301"/>
    </location>
</feature>
<dbReference type="Proteomes" id="UP000256686">
    <property type="component" value="Unassembled WGS sequence"/>
</dbReference>
<gene>
    <name evidence="2" type="ORF">DRF65_23680</name>
</gene>
<dbReference type="AlphaFoldDB" id="A0A3D9C214"/>